<organism evidence="4 5">
    <name type="scientific">Patella caerulea</name>
    <name type="common">Rayed Mediterranean limpet</name>
    <dbReference type="NCBI Taxonomy" id="87958"/>
    <lineage>
        <taxon>Eukaryota</taxon>
        <taxon>Metazoa</taxon>
        <taxon>Spiralia</taxon>
        <taxon>Lophotrochozoa</taxon>
        <taxon>Mollusca</taxon>
        <taxon>Gastropoda</taxon>
        <taxon>Patellogastropoda</taxon>
        <taxon>Patelloidea</taxon>
        <taxon>Patellidae</taxon>
        <taxon>Patella</taxon>
    </lineage>
</organism>
<dbReference type="Gene3D" id="3.40.390.10">
    <property type="entry name" value="Collagenase (Catalytic Domain)"/>
    <property type="match status" value="1"/>
</dbReference>
<name>A0AAN8JZA3_PATCE</name>
<dbReference type="PRINTS" id="PR00480">
    <property type="entry name" value="ASTACIN"/>
</dbReference>
<feature type="binding site" evidence="1">
    <location>
        <position position="155"/>
    </location>
    <ligand>
        <name>Zn(2+)</name>
        <dbReference type="ChEBI" id="CHEBI:29105"/>
        <note>catalytic</note>
    </ligand>
</feature>
<gene>
    <name evidence="4" type="ORF">SNE40_007778</name>
</gene>
<dbReference type="InterPro" id="IPR006026">
    <property type="entry name" value="Peptidase_Metallo"/>
</dbReference>
<comment type="caution">
    <text evidence="1">Lacks conserved residue(s) required for the propagation of feature annotation.</text>
</comment>
<evidence type="ECO:0000256" key="2">
    <source>
        <dbReference type="RuleBase" id="RU361183"/>
    </source>
</evidence>
<evidence type="ECO:0000259" key="3">
    <source>
        <dbReference type="PROSITE" id="PS51864"/>
    </source>
</evidence>
<dbReference type="PANTHER" id="PTHR10127:SF850">
    <property type="entry name" value="METALLOENDOPEPTIDASE"/>
    <property type="match status" value="1"/>
</dbReference>
<dbReference type="PANTHER" id="PTHR10127">
    <property type="entry name" value="DISCOIDIN, CUB, EGF, LAMININ , AND ZINC METALLOPROTEASE DOMAIN CONTAINING"/>
    <property type="match status" value="1"/>
</dbReference>
<feature type="binding site" evidence="1">
    <location>
        <position position="145"/>
    </location>
    <ligand>
        <name>Zn(2+)</name>
        <dbReference type="ChEBI" id="CHEBI:29105"/>
        <note>catalytic</note>
    </ligand>
</feature>
<keyword evidence="1 2" id="KW-0378">Hydrolase</keyword>
<keyword evidence="1 2" id="KW-0862">Zinc</keyword>
<evidence type="ECO:0000313" key="5">
    <source>
        <dbReference type="Proteomes" id="UP001347796"/>
    </source>
</evidence>
<dbReference type="GO" id="GO:0008270">
    <property type="term" value="F:zinc ion binding"/>
    <property type="evidence" value="ECO:0007669"/>
    <property type="project" value="UniProtKB-UniRule"/>
</dbReference>
<dbReference type="InterPro" id="IPR001506">
    <property type="entry name" value="Peptidase_M12A"/>
</dbReference>
<dbReference type="SUPFAM" id="SSF55486">
    <property type="entry name" value="Metalloproteases ('zincins'), catalytic domain"/>
    <property type="match status" value="1"/>
</dbReference>
<dbReference type="PROSITE" id="PS51864">
    <property type="entry name" value="ASTACIN"/>
    <property type="match status" value="1"/>
</dbReference>
<dbReference type="EC" id="3.4.24.-" evidence="2"/>
<keyword evidence="5" id="KW-1185">Reference proteome</keyword>
<feature type="binding site" evidence="1">
    <location>
        <position position="149"/>
    </location>
    <ligand>
        <name>Zn(2+)</name>
        <dbReference type="ChEBI" id="CHEBI:29105"/>
        <note>catalytic</note>
    </ligand>
</feature>
<accession>A0AAN8JZA3</accession>
<evidence type="ECO:0000313" key="4">
    <source>
        <dbReference type="EMBL" id="KAK6185574.1"/>
    </source>
</evidence>
<evidence type="ECO:0000256" key="1">
    <source>
        <dbReference type="PROSITE-ProRule" id="PRU01211"/>
    </source>
</evidence>
<dbReference type="Proteomes" id="UP001347796">
    <property type="component" value="Unassembled WGS sequence"/>
</dbReference>
<reference evidence="4 5" key="1">
    <citation type="submission" date="2024-01" db="EMBL/GenBank/DDBJ databases">
        <title>The genome of the rayed Mediterranean limpet Patella caerulea (Linnaeus, 1758).</title>
        <authorList>
            <person name="Anh-Thu Weber A."/>
            <person name="Halstead-Nussloch G."/>
        </authorList>
    </citation>
    <scope>NUCLEOTIDE SEQUENCE [LARGE SCALE GENOMIC DNA]</scope>
    <source>
        <strain evidence="4">AATW-2023a</strain>
        <tissue evidence="4">Whole specimen</tissue>
    </source>
</reference>
<dbReference type="InterPro" id="IPR024079">
    <property type="entry name" value="MetalloPept_cat_dom_sf"/>
</dbReference>
<sequence>MDYFSTYIFVTLIASVDTMGIHIIGERPEDVPLPLGSESHHRVKRLVYTDPKYRWTKGIIPFTFDHSSLTNDDKATILQTMGIWEKYTCLRYVPYNSSTSSLYGIGHESHLHFFNDPQQICQSPIGRMKNKTRRVRCCALTTCLHELGHAAGLLHEQKSSERDDWVRINWENIKKELWYAFGKQPSDMTTSYGYDINSRMHYSSNAFTTEYGETITSLFDEVSIVAGDHYMFREASLGHNCQGKQT</sequence>
<comment type="caution">
    <text evidence="4">The sequence shown here is derived from an EMBL/GenBank/DDBJ whole genome shotgun (WGS) entry which is preliminary data.</text>
</comment>
<keyword evidence="1 2" id="KW-0479">Metal-binding</keyword>
<dbReference type="GO" id="GO:0004222">
    <property type="term" value="F:metalloendopeptidase activity"/>
    <property type="evidence" value="ECO:0007669"/>
    <property type="project" value="UniProtKB-UniRule"/>
</dbReference>
<dbReference type="EMBL" id="JAZGQO010000006">
    <property type="protein sequence ID" value="KAK6185574.1"/>
    <property type="molecule type" value="Genomic_DNA"/>
</dbReference>
<dbReference type="SMART" id="SM00235">
    <property type="entry name" value="ZnMc"/>
    <property type="match status" value="1"/>
</dbReference>
<keyword evidence="1 2" id="KW-0482">Metalloprotease</keyword>
<dbReference type="GO" id="GO:0006508">
    <property type="term" value="P:proteolysis"/>
    <property type="evidence" value="ECO:0007669"/>
    <property type="project" value="UniProtKB-KW"/>
</dbReference>
<feature type="domain" description="Peptidase M12A" evidence="3">
    <location>
        <begin position="45"/>
        <end position="246"/>
    </location>
</feature>
<dbReference type="AlphaFoldDB" id="A0AAN8JZA3"/>
<proteinExistence type="predicted"/>
<keyword evidence="1 2" id="KW-0645">Protease</keyword>
<protein>
    <recommendedName>
        <fullName evidence="2">Metalloendopeptidase</fullName>
        <ecNumber evidence="2">3.4.24.-</ecNumber>
    </recommendedName>
</protein>
<dbReference type="Pfam" id="PF01400">
    <property type="entry name" value="Astacin"/>
    <property type="match status" value="1"/>
</dbReference>
<feature type="active site" evidence="1">
    <location>
        <position position="146"/>
    </location>
</feature>
<comment type="cofactor">
    <cofactor evidence="1 2">
        <name>Zn(2+)</name>
        <dbReference type="ChEBI" id="CHEBI:29105"/>
    </cofactor>
    <text evidence="1 2">Binds 1 zinc ion per subunit.</text>
</comment>